<dbReference type="SUPFAM" id="SSF51197">
    <property type="entry name" value="Clavaminate synthase-like"/>
    <property type="match status" value="1"/>
</dbReference>
<feature type="coiled-coil region" evidence="1">
    <location>
        <begin position="655"/>
        <end position="689"/>
    </location>
</feature>
<keyword evidence="5" id="KW-1185">Reference proteome</keyword>
<evidence type="ECO:0000256" key="2">
    <source>
        <dbReference type="SAM" id="MobiDB-lite"/>
    </source>
</evidence>
<evidence type="ECO:0000256" key="1">
    <source>
        <dbReference type="SAM" id="Coils"/>
    </source>
</evidence>
<comment type="caution">
    <text evidence="4">The sequence shown here is derived from an EMBL/GenBank/DDBJ whole genome shotgun (WGS) entry which is preliminary data.</text>
</comment>
<organism evidence="4 5">
    <name type="scientific">Sparassis crispa</name>
    <dbReference type="NCBI Taxonomy" id="139825"/>
    <lineage>
        <taxon>Eukaryota</taxon>
        <taxon>Fungi</taxon>
        <taxon>Dikarya</taxon>
        <taxon>Basidiomycota</taxon>
        <taxon>Agaricomycotina</taxon>
        <taxon>Agaricomycetes</taxon>
        <taxon>Polyporales</taxon>
        <taxon>Sparassidaceae</taxon>
        <taxon>Sparassis</taxon>
    </lineage>
</organism>
<feature type="compositionally biased region" description="Basic and acidic residues" evidence="2">
    <location>
        <begin position="549"/>
        <end position="559"/>
    </location>
</feature>
<evidence type="ECO:0000259" key="3">
    <source>
        <dbReference type="Pfam" id="PF20411"/>
    </source>
</evidence>
<gene>
    <name evidence="4" type="ORF">SCP_0202620</name>
</gene>
<keyword evidence="1" id="KW-0175">Coiled coil</keyword>
<dbReference type="Gene3D" id="2.60.120.620">
    <property type="entry name" value="q2cbj1_9rhob like domain"/>
    <property type="match status" value="1"/>
</dbReference>
<protein>
    <recommendedName>
        <fullName evidence="3">DUF6697 domain-containing protein</fullName>
    </recommendedName>
</protein>
<dbReference type="OrthoDB" id="4664297at2759"/>
<dbReference type="InterPro" id="IPR046520">
    <property type="entry name" value="DUF6697"/>
</dbReference>
<feature type="compositionally biased region" description="Acidic residues" evidence="2">
    <location>
        <begin position="247"/>
        <end position="256"/>
    </location>
</feature>
<sequence>MSRYYITELYGGSFVQTFPTISKERVDMHGVNDFMMLPIVYHPHAPQNPGDPGLFYMQSARVFEWKEVRRVFVALRPGVWSHVGFYKMFPSEPLTADEFQRQDGKVKRTWAEQILLKGWGEDIRLRVWWRQRNDEELSDEEIDVMISDKDIMKTVKEQVKDISAAYERGEEQIGVWCMKCVGYDAKFQRILVNNYDNFIPPSQKNKDRKKKVSAKPKGGKGKAKIPSSEASYSRAASKRKRAQTEAESSDEEATDEDMARQAPGPAHNGRAEFKMGPFYCSISPLRSELCYFTLYDWAASQYKLRSQVLYNVPSLVLAICSRPMSRGFTLGPHSGAEKYNPADQELSHSYNLRVLLHEYKQLTPEQVDFFLENGYVVIKQGFTKEKATEFTKTMWVRLALDPNDKSTWDRERIHMPWHSRQPVASFAPKVWEAMQDLLGGAERIDEPSGSWGDSFIVNFGTPELEGPDKYVDPHDLDNWHVDGDFFVHYLDSPEQALLVIPLFSDIKPRGGGTFISPDAIDMIAKYLSQHPEGVLPTGLSFTPSTSTYEEPKDDPGYWSHPEEVKKCKRFVEMTGEIGDVVLMHPLMLHSASKNHLREVRIITNPPVSLRKPFNFARDDPEEYSIVERKTLKALGVDKFEFKPTTERRRLVPKRFVQHNKMLEEERQRLEALKLDKEELEKANVNVSSVSQPIAVA</sequence>
<dbReference type="EMBL" id="BFAD01000002">
    <property type="protein sequence ID" value="GBE79065.1"/>
    <property type="molecule type" value="Genomic_DNA"/>
</dbReference>
<evidence type="ECO:0000313" key="4">
    <source>
        <dbReference type="EMBL" id="GBE79065.1"/>
    </source>
</evidence>
<feature type="compositionally biased region" description="Basic residues" evidence="2">
    <location>
        <begin position="206"/>
        <end position="223"/>
    </location>
</feature>
<feature type="region of interest" description="Disordered" evidence="2">
    <location>
        <begin position="540"/>
        <end position="559"/>
    </location>
</feature>
<name>A0A401GA71_9APHY</name>
<dbReference type="InParanoid" id="A0A401GA71"/>
<dbReference type="AlphaFoldDB" id="A0A401GA71"/>
<dbReference type="RefSeq" id="XP_027609978.1">
    <property type="nucleotide sequence ID" value="XM_027754177.1"/>
</dbReference>
<accession>A0A401GA71</accession>
<feature type="domain" description="DUF6697" evidence="3">
    <location>
        <begin position="2"/>
        <end position="193"/>
    </location>
</feature>
<reference evidence="4 5" key="1">
    <citation type="journal article" date="2018" name="Sci. Rep.">
        <title>Genome sequence of the cauliflower mushroom Sparassis crispa (Hanabiratake) and its association with beneficial usage.</title>
        <authorList>
            <person name="Kiyama R."/>
            <person name="Furutani Y."/>
            <person name="Kawaguchi K."/>
            <person name="Nakanishi T."/>
        </authorList>
    </citation>
    <scope>NUCLEOTIDE SEQUENCE [LARGE SCALE GENOMIC DNA]</scope>
</reference>
<dbReference type="Proteomes" id="UP000287166">
    <property type="component" value="Unassembled WGS sequence"/>
</dbReference>
<dbReference type="Pfam" id="PF20411">
    <property type="entry name" value="DUF6697"/>
    <property type="match status" value="1"/>
</dbReference>
<feature type="region of interest" description="Disordered" evidence="2">
    <location>
        <begin position="201"/>
        <end position="269"/>
    </location>
</feature>
<proteinExistence type="predicted"/>
<dbReference type="GeneID" id="38775982"/>
<evidence type="ECO:0000313" key="5">
    <source>
        <dbReference type="Proteomes" id="UP000287166"/>
    </source>
</evidence>